<keyword evidence="7" id="KW-0915">Sodium</keyword>
<keyword evidence="10" id="KW-0739">Sodium transport</keyword>
<evidence type="ECO:0000313" key="16">
    <source>
        <dbReference type="Proteomes" id="UP001374535"/>
    </source>
</evidence>
<comment type="catalytic activity">
    <reaction evidence="12">
        <text>K(+)(in) + H(+)(out) = K(+)(out) + H(+)(in)</text>
        <dbReference type="Rhea" id="RHEA:29467"/>
        <dbReference type="ChEBI" id="CHEBI:15378"/>
        <dbReference type="ChEBI" id="CHEBI:29103"/>
    </reaction>
</comment>
<feature type="transmembrane region" description="Helical" evidence="13">
    <location>
        <begin position="209"/>
        <end position="230"/>
    </location>
</feature>
<dbReference type="InterPro" id="IPR004709">
    <property type="entry name" value="NaH_exchanger"/>
</dbReference>
<dbReference type="AlphaFoldDB" id="A0AAQ3RYA9"/>
<keyword evidence="2" id="KW-0813">Transport</keyword>
<dbReference type="GO" id="GO:0015386">
    <property type="term" value="F:potassium:proton antiporter activity"/>
    <property type="evidence" value="ECO:0007669"/>
    <property type="project" value="TreeGrafter"/>
</dbReference>
<evidence type="ECO:0000256" key="12">
    <source>
        <dbReference type="ARBA" id="ARBA00047912"/>
    </source>
</evidence>
<feature type="transmembrane region" description="Helical" evidence="13">
    <location>
        <begin position="41"/>
        <end position="63"/>
    </location>
</feature>
<dbReference type="InterPro" id="IPR018422">
    <property type="entry name" value="Cation/H_exchanger_CPA1"/>
</dbReference>
<evidence type="ECO:0000256" key="9">
    <source>
        <dbReference type="ARBA" id="ARBA00023136"/>
    </source>
</evidence>
<dbReference type="GO" id="GO:0005768">
    <property type="term" value="C:endosome"/>
    <property type="evidence" value="ECO:0007669"/>
    <property type="project" value="TreeGrafter"/>
</dbReference>
<dbReference type="GO" id="GO:0098719">
    <property type="term" value="P:sodium ion import across plasma membrane"/>
    <property type="evidence" value="ECO:0007669"/>
    <property type="project" value="TreeGrafter"/>
</dbReference>
<feature type="transmembrane region" description="Helical" evidence="13">
    <location>
        <begin position="70"/>
        <end position="88"/>
    </location>
</feature>
<feature type="transmembrane region" description="Helical" evidence="13">
    <location>
        <begin position="108"/>
        <end position="132"/>
    </location>
</feature>
<evidence type="ECO:0000256" key="1">
    <source>
        <dbReference type="ARBA" id="ARBA00004141"/>
    </source>
</evidence>
<dbReference type="Proteomes" id="UP001374535">
    <property type="component" value="Chromosome 5"/>
</dbReference>
<protein>
    <recommendedName>
        <fullName evidence="14">Cation/H+ exchanger transmembrane domain-containing protein</fullName>
    </recommendedName>
</protein>
<proteinExistence type="predicted"/>
<organism evidence="15 16">
    <name type="scientific">Vigna mungo</name>
    <name type="common">Black gram</name>
    <name type="synonym">Phaseolus mungo</name>
    <dbReference type="NCBI Taxonomy" id="3915"/>
    <lineage>
        <taxon>Eukaryota</taxon>
        <taxon>Viridiplantae</taxon>
        <taxon>Streptophyta</taxon>
        <taxon>Embryophyta</taxon>
        <taxon>Tracheophyta</taxon>
        <taxon>Spermatophyta</taxon>
        <taxon>Magnoliopsida</taxon>
        <taxon>eudicotyledons</taxon>
        <taxon>Gunneridae</taxon>
        <taxon>Pentapetalae</taxon>
        <taxon>rosids</taxon>
        <taxon>fabids</taxon>
        <taxon>Fabales</taxon>
        <taxon>Fabaceae</taxon>
        <taxon>Papilionoideae</taxon>
        <taxon>50 kb inversion clade</taxon>
        <taxon>NPAAA clade</taxon>
        <taxon>indigoferoid/millettioid clade</taxon>
        <taxon>Phaseoleae</taxon>
        <taxon>Vigna</taxon>
    </lineage>
</organism>
<dbReference type="Gene3D" id="6.10.140.1330">
    <property type="match status" value="1"/>
</dbReference>
<reference evidence="15 16" key="1">
    <citation type="journal article" date="2023" name="Life. Sci Alliance">
        <title>Evolutionary insights into 3D genome organization and epigenetic landscape of Vigna mungo.</title>
        <authorList>
            <person name="Junaid A."/>
            <person name="Singh B."/>
            <person name="Bhatia S."/>
        </authorList>
    </citation>
    <scope>NUCLEOTIDE SEQUENCE [LARGE SCALE GENOMIC DNA]</scope>
    <source>
        <strain evidence="15">Urdbean</strain>
    </source>
</reference>
<sequence length="233" mass="25295">REGGRESERELGRFELMTEGSNPISPVDGMDVTGGGKEQQAAGVGILLQIMMLVLSFVLGHILRRKRIYVLPEASASLLIGLLVGTLANISHTQTSISLSPKPFFSNFGAIVTFAIFGTFLASIVTGVLVYVGGLMYLMYRLPFVECLMFGALISATDPVTVLSIFQELGTDVNLYALVFGESVLNDAMAISLYRTMTVIKSHPSGQNFFMVVVRFLETFVGSMSAGWFINLT</sequence>
<evidence type="ECO:0000256" key="5">
    <source>
        <dbReference type="ARBA" id="ARBA00022958"/>
    </source>
</evidence>
<evidence type="ECO:0000256" key="13">
    <source>
        <dbReference type="SAM" id="Phobius"/>
    </source>
</evidence>
<keyword evidence="8" id="KW-0406">Ion transport</keyword>
<evidence type="ECO:0000256" key="4">
    <source>
        <dbReference type="ARBA" id="ARBA00022692"/>
    </source>
</evidence>
<evidence type="ECO:0000256" key="8">
    <source>
        <dbReference type="ARBA" id="ARBA00023065"/>
    </source>
</evidence>
<dbReference type="GO" id="GO:0015385">
    <property type="term" value="F:sodium:proton antiporter activity"/>
    <property type="evidence" value="ECO:0007669"/>
    <property type="project" value="InterPro"/>
</dbReference>
<evidence type="ECO:0000256" key="10">
    <source>
        <dbReference type="ARBA" id="ARBA00023201"/>
    </source>
</evidence>
<name>A0AAQ3RYA9_VIGMU</name>
<dbReference type="PANTHER" id="PTHR10110">
    <property type="entry name" value="SODIUM/HYDROGEN EXCHANGER"/>
    <property type="match status" value="1"/>
</dbReference>
<evidence type="ECO:0000256" key="2">
    <source>
        <dbReference type="ARBA" id="ARBA00022448"/>
    </source>
</evidence>
<dbReference type="GO" id="GO:0005886">
    <property type="term" value="C:plasma membrane"/>
    <property type="evidence" value="ECO:0007669"/>
    <property type="project" value="TreeGrafter"/>
</dbReference>
<keyword evidence="6 13" id="KW-1133">Transmembrane helix</keyword>
<dbReference type="Pfam" id="PF00999">
    <property type="entry name" value="Na_H_Exchanger"/>
    <property type="match status" value="1"/>
</dbReference>
<feature type="domain" description="Cation/H+ exchanger transmembrane" evidence="14">
    <location>
        <begin position="97"/>
        <end position="231"/>
    </location>
</feature>
<keyword evidence="9 13" id="KW-0472">Membrane</keyword>
<evidence type="ECO:0000259" key="14">
    <source>
        <dbReference type="Pfam" id="PF00999"/>
    </source>
</evidence>
<feature type="transmembrane region" description="Helical" evidence="13">
    <location>
        <begin position="144"/>
        <end position="167"/>
    </location>
</feature>
<dbReference type="EMBL" id="CP144696">
    <property type="protein sequence ID" value="WVZ12384.1"/>
    <property type="molecule type" value="Genomic_DNA"/>
</dbReference>
<evidence type="ECO:0000256" key="6">
    <source>
        <dbReference type="ARBA" id="ARBA00022989"/>
    </source>
</evidence>
<keyword evidence="5" id="KW-0630">Potassium</keyword>
<dbReference type="InterPro" id="IPR006153">
    <property type="entry name" value="Cation/H_exchanger_TM"/>
</dbReference>
<comment type="subcellular location">
    <subcellularLocation>
        <location evidence="1">Membrane</location>
        <topology evidence="1">Multi-pass membrane protein</topology>
    </subcellularLocation>
</comment>
<evidence type="ECO:0000256" key="3">
    <source>
        <dbReference type="ARBA" id="ARBA00022538"/>
    </source>
</evidence>
<dbReference type="GO" id="GO:0051453">
    <property type="term" value="P:regulation of intracellular pH"/>
    <property type="evidence" value="ECO:0007669"/>
    <property type="project" value="TreeGrafter"/>
</dbReference>
<feature type="non-terminal residue" evidence="15">
    <location>
        <position position="1"/>
    </location>
</feature>
<dbReference type="PANTHER" id="PTHR10110:SF127">
    <property type="entry name" value="SODIUM_HYDROGEN EXCHANGER 5-RELATED"/>
    <property type="match status" value="1"/>
</dbReference>
<evidence type="ECO:0000256" key="7">
    <source>
        <dbReference type="ARBA" id="ARBA00023053"/>
    </source>
</evidence>
<keyword evidence="16" id="KW-1185">Reference proteome</keyword>
<gene>
    <name evidence="15" type="ORF">V8G54_016914</name>
</gene>
<evidence type="ECO:0000256" key="11">
    <source>
        <dbReference type="ARBA" id="ARBA00047524"/>
    </source>
</evidence>
<accession>A0AAQ3RYA9</accession>
<comment type="catalytic activity">
    <reaction evidence="11">
        <text>Na(+)(in) + H(+)(out) = Na(+)(out) + H(+)(in)</text>
        <dbReference type="Rhea" id="RHEA:29419"/>
        <dbReference type="ChEBI" id="CHEBI:15378"/>
        <dbReference type="ChEBI" id="CHEBI:29101"/>
    </reaction>
</comment>
<keyword evidence="4 13" id="KW-0812">Transmembrane</keyword>
<evidence type="ECO:0000313" key="15">
    <source>
        <dbReference type="EMBL" id="WVZ12384.1"/>
    </source>
</evidence>
<dbReference type="PRINTS" id="PR01084">
    <property type="entry name" value="NAHEXCHNGR"/>
</dbReference>
<keyword evidence="3" id="KW-0633">Potassium transport</keyword>